<protein>
    <submittedName>
        <fullName evidence="2 3">Uncharacterized protein</fullName>
    </submittedName>
</protein>
<dbReference type="EMBL" id="ABJB010073240">
    <property type="status" value="NOT_ANNOTATED_CDS"/>
    <property type="molecule type" value="Genomic_DNA"/>
</dbReference>
<dbReference type="EnsemblMetazoa" id="ISCW000397-RA">
    <property type="protein sequence ID" value="ISCW000397-PA"/>
    <property type="gene ID" value="ISCW000397"/>
</dbReference>
<feature type="non-terminal residue" evidence="2">
    <location>
        <position position="1"/>
    </location>
</feature>
<name>B7P5N4_IXOSC</name>
<dbReference type="InParanoid" id="B7P5N4"/>
<keyword evidence="1" id="KW-0472">Membrane</keyword>
<organism>
    <name type="scientific">Ixodes scapularis</name>
    <name type="common">Black-legged tick</name>
    <name type="synonym">Deer tick</name>
    <dbReference type="NCBI Taxonomy" id="6945"/>
    <lineage>
        <taxon>Eukaryota</taxon>
        <taxon>Metazoa</taxon>
        <taxon>Ecdysozoa</taxon>
        <taxon>Arthropoda</taxon>
        <taxon>Chelicerata</taxon>
        <taxon>Arachnida</taxon>
        <taxon>Acari</taxon>
        <taxon>Parasitiformes</taxon>
        <taxon>Ixodida</taxon>
        <taxon>Ixodoidea</taxon>
        <taxon>Ixodidae</taxon>
        <taxon>Ixodinae</taxon>
        <taxon>Ixodes</taxon>
    </lineage>
</organism>
<feature type="non-terminal residue" evidence="2">
    <location>
        <position position="73"/>
    </location>
</feature>
<keyword evidence="4" id="KW-1185">Reference proteome</keyword>
<gene>
    <name evidence="2" type="ORF">IscW_ISCW000397</name>
</gene>
<evidence type="ECO:0000313" key="2">
    <source>
        <dbReference type="EMBL" id="EEC01906.1"/>
    </source>
</evidence>
<proteinExistence type="predicted"/>
<dbReference type="HOGENOM" id="CLU_2711972_0_0_1"/>
<dbReference type="EMBL" id="DS642090">
    <property type="protein sequence ID" value="EEC01906.1"/>
    <property type="molecule type" value="Genomic_DNA"/>
</dbReference>
<sequence length="73" mass="8552">RARGSYRIMSRLAFSPQYCDRHQKLRMRLFLFRLLVILLSHKWTLAAATGGIIVFMLAVCPPHRRPKEVRGDE</sequence>
<dbReference type="PaxDb" id="6945-B7P5N4"/>
<accession>B7P5N4</accession>
<dbReference type="AlphaFoldDB" id="B7P5N4"/>
<evidence type="ECO:0000256" key="1">
    <source>
        <dbReference type="SAM" id="Phobius"/>
    </source>
</evidence>
<dbReference type="Proteomes" id="UP000001555">
    <property type="component" value="Unassembled WGS sequence"/>
</dbReference>
<evidence type="ECO:0000313" key="4">
    <source>
        <dbReference type="Proteomes" id="UP000001555"/>
    </source>
</evidence>
<dbReference type="EMBL" id="ABJB010290485">
    <property type="status" value="NOT_ANNOTATED_CDS"/>
    <property type="molecule type" value="Genomic_DNA"/>
</dbReference>
<dbReference type="VEuPathDB" id="VectorBase:ISCI000397"/>
<feature type="transmembrane region" description="Helical" evidence="1">
    <location>
        <begin position="30"/>
        <end position="59"/>
    </location>
</feature>
<keyword evidence="1" id="KW-0812">Transmembrane</keyword>
<reference evidence="2 4" key="1">
    <citation type="submission" date="2008-03" db="EMBL/GenBank/DDBJ databases">
        <title>Annotation of Ixodes scapularis.</title>
        <authorList>
            <consortium name="Ixodes scapularis Genome Project Consortium"/>
            <person name="Caler E."/>
            <person name="Hannick L.I."/>
            <person name="Bidwell S."/>
            <person name="Joardar V."/>
            <person name="Thiagarajan M."/>
            <person name="Amedeo P."/>
            <person name="Galinsky K.J."/>
            <person name="Schobel S."/>
            <person name="Inman J."/>
            <person name="Hostetler J."/>
            <person name="Miller J."/>
            <person name="Hammond M."/>
            <person name="Megy K."/>
            <person name="Lawson D."/>
            <person name="Kodira C."/>
            <person name="Sutton G."/>
            <person name="Meyer J."/>
            <person name="Hill C.A."/>
            <person name="Birren B."/>
            <person name="Nene V."/>
            <person name="Collins F."/>
            <person name="Alarcon-Chaidez F."/>
            <person name="Wikel S."/>
            <person name="Strausberg R."/>
        </authorList>
    </citation>
    <scope>NUCLEOTIDE SEQUENCE [LARGE SCALE GENOMIC DNA]</scope>
    <source>
        <strain evidence="4">Wikel</strain>
        <strain evidence="2">Wikel colony</strain>
    </source>
</reference>
<evidence type="ECO:0000313" key="3">
    <source>
        <dbReference type="EnsemblMetazoa" id="ISCW000397-PA"/>
    </source>
</evidence>
<dbReference type="EMBL" id="ABJB010980726">
    <property type="status" value="NOT_ANNOTATED_CDS"/>
    <property type="molecule type" value="Genomic_DNA"/>
</dbReference>
<reference evidence="3" key="2">
    <citation type="submission" date="2020-05" db="UniProtKB">
        <authorList>
            <consortium name="EnsemblMetazoa"/>
        </authorList>
    </citation>
    <scope>IDENTIFICATION</scope>
    <source>
        <strain evidence="3">wikel</strain>
    </source>
</reference>
<dbReference type="VEuPathDB" id="VectorBase:ISCW000397"/>
<keyword evidence="1" id="KW-1133">Transmembrane helix</keyword>